<dbReference type="PROSITE" id="PS51384">
    <property type="entry name" value="FAD_FR"/>
    <property type="match status" value="1"/>
</dbReference>
<protein>
    <submittedName>
        <fullName evidence="5">NAD(P)H-flavin reductase</fullName>
    </submittedName>
</protein>
<sequence>MKDVTAQVGTIELINHNVYQVTLKVENLDFIAGQYLMIVLPSGEMVPYSIGSAPHELPELTLYILVNDDASLAYKVIDFLMSHTDITIKMPGGDSHIEAPLITPNVDHILLIAGGTGFSQIKSLYDHLKYQNYSGKVSFYWGLRTPEDVFQKEWLKVMSDTDNGFSINVVVNEPNDSWGGRTGWLYQAIQEDFTDLSQSVAFISGSVAMVYGTLDQLQASGLHDAQCTSDVFAYAPRN</sequence>
<comment type="similarity">
    <text evidence="3">Belongs to the Fre/LuxG FAD/NAD(P) flavoprotein oxidoreductase family.</text>
</comment>
<dbReference type="InterPro" id="IPR017927">
    <property type="entry name" value="FAD-bd_FR_type"/>
</dbReference>
<dbReference type="Gene3D" id="2.40.30.10">
    <property type="entry name" value="Translation factors"/>
    <property type="match status" value="1"/>
</dbReference>
<reference evidence="5" key="1">
    <citation type="submission" date="2022-12" db="EMBL/GenBank/DDBJ databases">
        <title>Marinomonas 15G1-11 sp. nov, isolated from marine algae.</title>
        <authorList>
            <person name="Butt M."/>
            <person name="Choi D.G."/>
            <person name="Kim J.M."/>
            <person name="Lee J.K."/>
            <person name="Baek J.H."/>
            <person name="Jeon C.O."/>
        </authorList>
    </citation>
    <scope>NUCLEOTIDE SEQUENCE</scope>
    <source>
        <strain evidence="5">15G1-11</strain>
    </source>
</reference>
<dbReference type="InterPro" id="IPR050415">
    <property type="entry name" value="MRET"/>
</dbReference>
<organism evidence="5 6">
    <name type="scientific">Marinomonas phaeophyticola</name>
    <dbReference type="NCBI Taxonomy" id="3004091"/>
    <lineage>
        <taxon>Bacteria</taxon>
        <taxon>Pseudomonadati</taxon>
        <taxon>Pseudomonadota</taxon>
        <taxon>Gammaproteobacteria</taxon>
        <taxon>Oceanospirillales</taxon>
        <taxon>Oceanospirillaceae</taxon>
        <taxon>Marinomonas</taxon>
    </lineage>
</organism>
<dbReference type="RefSeq" id="WP_269123327.1">
    <property type="nucleotide sequence ID" value="NZ_JAPUBN010000011.1"/>
</dbReference>
<feature type="domain" description="FAD-binding FR-type" evidence="4">
    <location>
        <begin position="1"/>
        <end position="98"/>
    </location>
</feature>
<evidence type="ECO:0000313" key="6">
    <source>
        <dbReference type="Proteomes" id="UP001149719"/>
    </source>
</evidence>
<evidence type="ECO:0000256" key="3">
    <source>
        <dbReference type="ARBA" id="ARBA00038177"/>
    </source>
</evidence>
<evidence type="ECO:0000256" key="2">
    <source>
        <dbReference type="ARBA" id="ARBA00023223"/>
    </source>
</evidence>
<dbReference type="Gene3D" id="3.40.50.80">
    <property type="entry name" value="Nucleotide-binding domain of ferredoxin-NADP reductase (FNR) module"/>
    <property type="match status" value="1"/>
</dbReference>
<dbReference type="SUPFAM" id="SSF52343">
    <property type="entry name" value="Ferredoxin reductase-like, C-terminal NADP-linked domain"/>
    <property type="match status" value="1"/>
</dbReference>
<dbReference type="Proteomes" id="UP001149719">
    <property type="component" value="Unassembled WGS sequence"/>
</dbReference>
<dbReference type="EMBL" id="JAPUBN010000011">
    <property type="protein sequence ID" value="MCZ2720999.1"/>
    <property type="molecule type" value="Genomic_DNA"/>
</dbReference>
<dbReference type="CDD" id="cd06189">
    <property type="entry name" value="flavin_oxioreductase"/>
    <property type="match status" value="1"/>
</dbReference>
<dbReference type="PANTHER" id="PTHR47354:SF7">
    <property type="entry name" value="NAD(P)H-FLAVIN REDUCTASE"/>
    <property type="match status" value="1"/>
</dbReference>
<comment type="caution">
    <text evidence="5">The sequence shown here is derived from an EMBL/GenBank/DDBJ whole genome shotgun (WGS) entry which is preliminary data.</text>
</comment>
<keyword evidence="2" id="KW-0455">Luminescence</keyword>
<proteinExistence type="inferred from homology"/>
<dbReference type="PANTHER" id="PTHR47354">
    <property type="entry name" value="NADH OXIDOREDUCTASE HCR"/>
    <property type="match status" value="1"/>
</dbReference>
<dbReference type="SUPFAM" id="SSF63380">
    <property type="entry name" value="Riboflavin synthase domain-like"/>
    <property type="match status" value="1"/>
</dbReference>
<evidence type="ECO:0000313" key="5">
    <source>
        <dbReference type="EMBL" id="MCZ2720999.1"/>
    </source>
</evidence>
<name>A0ABT4JRL1_9GAMM</name>
<dbReference type="InterPro" id="IPR017938">
    <property type="entry name" value="Riboflavin_synthase-like_b-brl"/>
</dbReference>
<keyword evidence="6" id="KW-1185">Reference proteome</keyword>
<dbReference type="PRINTS" id="PR00410">
    <property type="entry name" value="PHEHYDRXLASE"/>
</dbReference>
<evidence type="ECO:0000256" key="1">
    <source>
        <dbReference type="ARBA" id="ARBA00023002"/>
    </source>
</evidence>
<evidence type="ECO:0000259" key="4">
    <source>
        <dbReference type="PROSITE" id="PS51384"/>
    </source>
</evidence>
<dbReference type="Pfam" id="PF00175">
    <property type="entry name" value="NAD_binding_1"/>
    <property type="match status" value="1"/>
</dbReference>
<dbReference type="InterPro" id="IPR001433">
    <property type="entry name" value="OxRdtase_FAD/NAD-bd"/>
</dbReference>
<gene>
    <name evidence="5" type="ORF">O1D97_04885</name>
</gene>
<dbReference type="InterPro" id="IPR039261">
    <property type="entry name" value="FNR_nucleotide-bd"/>
</dbReference>
<accession>A0ABT4JRL1</accession>
<keyword evidence="1" id="KW-0560">Oxidoreductase</keyword>